<dbReference type="PRINTS" id="PR00193">
    <property type="entry name" value="MYOSINHEAVY"/>
</dbReference>
<dbReference type="Gene3D" id="1.10.10.820">
    <property type="match status" value="1"/>
</dbReference>
<dbReference type="InterPro" id="IPR027417">
    <property type="entry name" value="P-loop_NTPase"/>
</dbReference>
<dbReference type="EMBL" id="CAUJNA010002124">
    <property type="protein sequence ID" value="CAJ1390720.1"/>
    <property type="molecule type" value="Genomic_DNA"/>
</dbReference>
<feature type="binding site" evidence="6">
    <location>
        <begin position="165"/>
        <end position="172"/>
    </location>
    <ligand>
        <name>ATP</name>
        <dbReference type="ChEBI" id="CHEBI:30616"/>
    </ligand>
</feature>
<protein>
    <recommendedName>
        <fullName evidence="9">Myosin motor domain-containing protein</fullName>
    </recommendedName>
</protein>
<comment type="similarity">
    <text evidence="6">Belongs to the TRAFAC class myosin-kinesin ATPase superfamily. Myosin family.</text>
</comment>
<dbReference type="GO" id="GO:0016020">
    <property type="term" value="C:membrane"/>
    <property type="evidence" value="ECO:0007669"/>
    <property type="project" value="TreeGrafter"/>
</dbReference>
<dbReference type="Gene3D" id="1.20.120.720">
    <property type="entry name" value="Myosin VI head, motor domain, U50 subdomain"/>
    <property type="match status" value="1"/>
</dbReference>
<sequence length="1641" mass="185565">MDVLTGGNGNARVWIENHPTEGWAPGRVDSVGSNGLYVVVDDQGTKFEVAPENARQVDPNCLRGVDDLLSLGDFNEGALLHNVRSRYFNDNIYTGIGSPILISVNPFQNLPGLYTEAKQKFYRERSAAAGSGEDADVPPHLFSVAAAAYTAMLGDARNQSIIISGESGAGKTEATKRILTYFANLQRTAGATSEKTSIEEQVLRSNPILEAFGNAKTIRNDNSSRFGKFIDIEFGSSGKLTSAKISNYLLEKSRIVKQQPDERGYHAFYQLCAGGHSLSDIGPTLGLRSAYEHSYTAVCTEIDGVDDASMLEEAADCMDGLGFSKEEKNSVFQIVAAVLHLGDMQFEEGDDGSVLPDGALTDKICELLKVSKADFTTTFQHKTLEDPFTKKIIHMPQDPTSSSNTRHSMAKHLYSRLFDWLVWRINLSAAGKGGGGGRKENTKKIGILDIYGFEVFEWNSFEQLCINFANEKLQQHFNSHMFTLEQQLYNEEGISWSHIEWQDNKEIIDQLERKPLGLFCILDSECLMPNATDDTCLSKIHSSFKSSRVVYKTSRFKSTNFAVAHYAGEVVYNVISFLEKNTDKLHADITNLLKSSSMPITRTLFSDPRFAPDMQAQAAQSRPGAPPAKRGEPNQRAKQNVTVSVMFRQQLDQLVEDLNRTNPRYIRCIKPNGNKQAHEMDSLDVQRQLRCAGMLESIRIRRAGYPVRRPFKEFFNRFRLLCPHVSTGRSLDPDYKELCRRVLTDVEAKFQAQRQPVEAKSWQVGRSKVFLKEELQGRLEKALGEAVKVYVVRMQKRWRGSRARRKYRVMRGAAVQVQALLRTLRSASEFQKRLQQHREARAALLTAEAELPSLRSGLAAADEQLPEERCVPAEKDMELIQLEASAAQVARRERDAQNELRECKDELEAAREAAEAAERRCAQKESSHQWLQKENERLKAALLSAEAELPSLRSGLTTADRQLLEAKEESRASQQRCVRAEEDMELIQRQLKQLEASAAQVARRERDAQNELRECKDELEAARETADAAERRGAQKESSHQWLQKENERLKAALLSAEAELPSLRSGLTTADRQLLEAKEESRASQQRCVRAEEDMELIQRQLKQLEASAAQVARRERDAQNELRECKDELEAARETADAAERRGAQKESSHQWLQKENERLKAALLSAEAELPSLRSGLTSADQQLLEAKEESRASQQRCMRAEEDMELIQRQLKQLEASSAQVARRERDAQNELRECKDELEAARETADAAERRGAQKESSHQWLQKENERLKAALLSAEAELPSFRLKLTTAEEQLLEAKEESRASQQRCMRAEEDMESIQRQLKQLEASAAQVARRERDAQNELRECKDELEAAREAADAAGRRGAQKESSHQWLQKENERLKAELADSNAERAKMRQQVDEVLKKQQDCEVDKWKQAAHFEREYGKAKVLIADYEKARFVAKHCAITACPKELGKAALAVSGDASQTKALQQQLEKYHQELRTIRMERDDAQHKLDENESAGEFFKERYRTAQDELRQLKQENAHLSATTDKLKQRLQNAAQSDDVLGTGLDSQESMQKIQKLTDEMKRVQAWGMKSKQLADCLNQLLALESAQTKLYEQTCDIKDFGVIGEIQRRKDQAEAIRRQCDQLMSNSIA</sequence>
<comment type="caution">
    <text evidence="10">The sequence shown here is derived from an EMBL/GenBank/DDBJ whole genome shotgun (WGS) entry which is preliminary data.</text>
</comment>
<dbReference type="InterPro" id="IPR036961">
    <property type="entry name" value="Kinesin_motor_dom_sf"/>
</dbReference>
<evidence type="ECO:0000256" key="6">
    <source>
        <dbReference type="PROSITE-ProRule" id="PRU00782"/>
    </source>
</evidence>
<evidence type="ECO:0000256" key="7">
    <source>
        <dbReference type="SAM" id="Coils"/>
    </source>
</evidence>
<name>A0AA36IPW7_9DINO</name>
<evidence type="ECO:0000256" key="5">
    <source>
        <dbReference type="ARBA" id="ARBA00023203"/>
    </source>
</evidence>
<feature type="region of interest" description="Disordered" evidence="8">
    <location>
        <begin position="1244"/>
        <end position="1266"/>
    </location>
</feature>
<dbReference type="Pfam" id="PF00063">
    <property type="entry name" value="Myosin_head"/>
    <property type="match status" value="1"/>
</dbReference>
<keyword evidence="2 6" id="KW-0067">ATP-binding</keyword>
<evidence type="ECO:0000256" key="1">
    <source>
        <dbReference type="ARBA" id="ARBA00022741"/>
    </source>
</evidence>
<dbReference type="Gene3D" id="1.20.5.4820">
    <property type="match status" value="1"/>
</dbReference>
<dbReference type="CDD" id="cd00124">
    <property type="entry name" value="MYSc"/>
    <property type="match status" value="1"/>
</dbReference>
<organism evidence="10 11">
    <name type="scientific">Effrenium voratum</name>
    <dbReference type="NCBI Taxonomy" id="2562239"/>
    <lineage>
        <taxon>Eukaryota</taxon>
        <taxon>Sar</taxon>
        <taxon>Alveolata</taxon>
        <taxon>Dinophyceae</taxon>
        <taxon>Suessiales</taxon>
        <taxon>Symbiodiniaceae</taxon>
        <taxon>Effrenium</taxon>
    </lineage>
</organism>
<feature type="domain" description="Myosin motor" evidence="9">
    <location>
        <begin position="63"/>
        <end position="784"/>
    </location>
</feature>
<dbReference type="Gene3D" id="1.20.58.530">
    <property type="match status" value="1"/>
</dbReference>
<dbReference type="SUPFAM" id="SSF57997">
    <property type="entry name" value="Tropomyosin"/>
    <property type="match status" value="3"/>
</dbReference>
<dbReference type="SUPFAM" id="SSF52540">
    <property type="entry name" value="P-loop containing nucleoside triphosphate hydrolases"/>
    <property type="match status" value="1"/>
</dbReference>
<proteinExistence type="inferred from homology"/>
<dbReference type="Proteomes" id="UP001178507">
    <property type="component" value="Unassembled WGS sequence"/>
</dbReference>
<dbReference type="Gene3D" id="1.20.5.170">
    <property type="match status" value="1"/>
</dbReference>
<keyword evidence="4 6" id="KW-0505">Motor protein</keyword>
<feature type="region of interest" description="Disordered" evidence="8">
    <location>
        <begin position="614"/>
        <end position="638"/>
    </location>
</feature>
<keyword evidence="3 6" id="KW-0518">Myosin</keyword>
<dbReference type="GO" id="GO:0051015">
    <property type="term" value="F:actin filament binding"/>
    <property type="evidence" value="ECO:0007669"/>
    <property type="project" value="TreeGrafter"/>
</dbReference>
<evidence type="ECO:0000256" key="2">
    <source>
        <dbReference type="ARBA" id="ARBA00022840"/>
    </source>
</evidence>
<dbReference type="GO" id="GO:0000146">
    <property type="term" value="F:microfilament motor activity"/>
    <property type="evidence" value="ECO:0007669"/>
    <property type="project" value="TreeGrafter"/>
</dbReference>
<dbReference type="GO" id="GO:0007015">
    <property type="term" value="P:actin filament organization"/>
    <property type="evidence" value="ECO:0007669"/>
    <property type="project" value="TreeGrafter"/>
</dbReference>
<keyword evidence="7" id="KW-0175">Coiled coil</keyword>
<feature type="coiled-coil region" evidence="7">
    <location>
        <begin position="1472"/>
        <end position="1541"/>
    </location>
</feature>
<dbReference type="PANTHER" id="PTHR13140:SF706">
    <property type="entry name" value="DILUTE CLASS UNCONVENTIONAL MYOSIN, ISOFORM C"/>
    <property type="match status" value="1"/>
</dbReference>
<dbReference type="Gene3D" id="3.40.850.10">
    <property type="entry name" value="Kinesin motor domain"/>
    <property type="match status" value="1"/>
</dbReference>
<evidence type="ECO:0000256" key="8">
    <source>
        <dbReference type="SAM" id="MobiDB-lite"/>
    </source>
</evidence>
<dbReference type="GO" id="GO:0016459">
    <property type="term" value="C:myosin complex"/>
    <property type="evidence" value="ECO:0007669"/>
    <property type="project" value="UniProtKB-KW"/>
</dbReference>
<keyword evidence="11" id="KW-1185">Reference proteome</keyword>
<keyword evidence="5 6" id="KW-0009">Actin-binding</keyword>
<feature type="region of interest" description="Actin-binding" evidence="6">
    <location>
        <begin position="651"/>
        <end position="673"/>
    </location>
</feature>
<dbReference type="InterPro" id="IPR001609">
    <property type="entry name" value="Myosin_head_motor_dom-like"/>
</dbReference>
<feature type="region of interest" description="Disordered" evidence="8">
    <location>
        <begin position="1131"/>
        <end position="1154"/>
    </location>
</feature>
<feature type="region of interest" description="Disordered" evidence="8">
    <location>
        <begin position="1018"/>
        <end position="1042"/>
    </location>
</feature>
<dbReference type="PANTHER" id="PTHR13140">
    <property type="entry name" value="MYOSIN"/>
    <property type="match status" value="1"/>
</dbReference>
<evidence type="ECO:0000313" key="11">
    <source>
        <dbReference type="Proteomes" id="UP001178507"/>
    </source>
</evidence>
<gene>
    <name evidence="10" type="ORF">EVOR1521_LOCUS16053</name>
</gene>
<accession>A0AA36IPW7</accession>
<dbReference type="GO" id="GO:0005524">
    <property type="term" value="F:ATP binding"/>
    <property type="evidence" value="ECO:0007669"/>
    <property type="project" value="UniProtKB-UniRule"/>
</dbReference>
<dbReference type="PROSITE" id="PS50096">
    <property type="entry name" value="IQ"/>
    <property type="match status" value="2"/>
</dbReference>
<evidence type="ECO:0000313" key="10">
    <source>
        <dbReference type="EMBL" id="CAJ1390720.1"/>
    </source>
</evidence>
<evidence type="ECO:0000256" key="4">
    <source>
        <dbReference type="ARBA" id="ARBA00023175"/>
    </source>
</evidence>
<evidence type="ECO:0000259" key="9">
    <source>
        <dbReference type="PROSITE" id="PS51456"/>
    </source>
</evidence>
<keyword evidence="1 6" id="KW-0547">Nucleotide-binding</keyword>
<dbReference type="PROSITE" id="PS51456">
    <property type="entry name" value="MYOSIN_MOTOR"/>
    <property type="match status" value="1"/>
</dbReference>
<reference evidence="10" key="1">
    <citation type="submission" date="2023-08" db="EMBL/GenBank/DDBJ databases">
        <authorList>
            <person name="Chen Y."/>
            <person name="Shah S."/>
            <person name="Dougan E. K."/>
            <person name="Thang M."/>
            <person name="Chan C."/>
        </authorList>
    </citation>
    <scope>NUCLEOTIDE SEQUENCE</scope>
</reference>
<dbReference type="SMART" id="SM00242">
    <property type="entry name" value="MYSc"/>
    <property type="match status" value="1"/>
</dbReference>
<feature type="region of interest" description="Disordered" evidence="8">
    <location>
        <begin position="1357"/>
        <end position="1379"/>
    </location>
</feature>
<evidence type="ECO:0000256" key="3">
    <source>
        <dbReference type="ARBA" id="ARBA00023123"/>
    </source>
</evidence>
<dbReference type="GO" id="GO:0005737">
    <property type="term" value="C:cytoplasm"/>
    <property type="evidence" value="ECO:0007669"/>
    <property type="project" value="TreeGrafter"/>
</dbReference>